<name>A0A1B1A5C7_9RHOB</name>
<dbReference type="EMBL" id="CP015230">
    <property type="protein sequence ID" value="ANP41789.1"/>
    <property type="molecule type" value="Genomic_DNA"/>
</dbReference>
<sequence length="63" mass="6795">MARLRSTSAVFRLGFYRLSRGWETGECAIRANVTSAGAFLRISLRITGGKGARSGSQGEWLGC</sequence>
<organism evidence="1 2">
    <name type="scientific">Tritonibacter mobilis F1926</name>
    <dbReference type="NCBI Taxonomy" id="1265309"/>
    <lineage>
        <taxon>Bacteria</taxon>
        <taxon>Pseudomonadati</taxon>
        <taxon>Pseudomonadota</taxon>
        <taxon>Alphaproteobacteria</taxon>
        <taxon>Rhodobacterales</taxon>
        <taxon>Paracoccaceae</taxon>
        <taxon>Tritonibacter</taxon>
    </lineage>
</organism>
<evidence type="ECO:0000313" key="2">
    <source>
        <dbReference type="Proteomes" id="UP000013243"/>
    </source>
</evidence>
<dbReference type="Proteomes" id="UP000013243">
    <property type="component" value="Chromosome"/>
</dbReference>
<proteinExistence type="predicted"/>
<dbReference type="STRING" id="1265309.K529_013500"/>
<dbReference type="AlphaFoldDB" id="A0A1B1A5C7"/>
<gene>
    <name evidence="1" type="ORF">K529_013500</name>
</gene>
<reference evidence="1 2" key="1">
    <citation type="journal article" date="2016" name="ISME J.">
        <title>Global occurrence and heterogeneity of the Roseobacter-clade species Ruegeria mobilis.</title>
        <authorList>
            <person name="Sonnenschein E."/>
            <person name="Gram L."/>
        </authorList>
    </citation>
    <scope>NUCLEOTIDE SEQUENCE [LARGE SCALE GENOMIC DNA]</scope>
    <source>
        <strain evidence="1 2">F1926</strain>
    </source>
</reference>
<dbReference type="KEGG" id="rmb:K529_013500"/>
<evidence type="ECO:0000313" key="1">
    <source>
        <dbReference type="EMBL" id="ANP41789.1"/>
    </source>
</evidence>
<accession>A0A1B1A5C7</accession>
<protein>
    <submittedName>
        <fullName evidence="1">Uncharacterized protein</fullName>
    </submittedName>
</protein>